<feature type="compositionally biased region" description="Basic residues" evidence="1">
    <location>
        <begin position="1"/>
        <end position="11"/>
    </location>
</feature>
<evidence type="ECO:0008006" key="4">
    <source>
        <dbReference type="Google" id="ProtNLM"/>
    </source>
</evidence>
<feature type="region of interest" description="Disordered" evidence="1">
    <location>
        <begin position="1"/>
        <end position="38"/>
    </location>
</feature>
<evidence type="ECO:0000313" key="3">
    <source>
        <dbReference type="Proteomes" id="UP000244201"/>
    </source>
</evidence>
<name>A0A2R4SX08_9ACTN</name>
<reference evidence="2 3" key="1">
    <citation type="submission" date="2018-01" db="EMBL/GenBank/DDBJ databases">
        <title>Complete genome sequence of Streptomyces lunaelactis MM109T, a Ferroverdin A producer isolated from cave moonmilk deposits.</title>
        <authorList>
            <person name="Naome A."/>
            <person name="Martinet L."/>
            <person name="Maciejewska M."/>
            <person name="Anderssen S."/>
            <person name="Adam D."/>
            <person name="Tenconi E."/>
            <person name="Deflandre B."/>
            <person name="Arguelles-Arias A."/>
            <person name="Calusinska M."/>
            <person name="Copieters W."/>
            <person name="Karim L."/>
            <person name="Hanikenne M."/>
            <person name="Baurain D."/>
            <person name="van Wezel G."/>
            <person name="Smargiasso N."/>
            <person name="de Pauw E."/>
            <person name="Delfosse P."/>
            <person name="Rigali S."/>
        </authorList>
    </citation>
    <scope>NUCLEOTIDE SEQUENCE [LARGE SCALE GENOMIC DNA]</scope>
    <source>
        <strain evidence="2 3">MM109</strain>
    </source>
</reference>
<dbReference type="AlphaFoldDB" id="A0A2R4SX08"/>
<dbReference type="EMBL" id="CP026304">
    <property type="protein sequence ID" value="AVZ71398.1"/>
    <property type="molecule type" value="Genomic_DNA"/>
</dbReference>
<accession>A0A2R4SX08</accession>
<protein>
    <recommendedName>
        <fullName evidence="4">GNAT family N-acetyltransferase</fullName>
    </recommendedName>
</protein>
<sequence>MDTVRLRRANRRQAQDPSGKLTDLYMDSRETSPPEAYRRPSRRHFLDRLTADIRRPGFAMVIAETDGPVGCASGFPVRGDGFWWLGFDGAPPRGIEQLTASSGVLAITDIPVRPHPQDAHVARRSQERLPADQQASLGVATLVGRADHPALTSLRSWGWPDVGEVRKPVTATLLRVLVLPVCERTAPRLEGLVHDAWTRWPG</sequence>
<evidence type="ECO:0000313" key="2">
    <source>
        <dbReference type="EMBL" id="AVZ71398.1"/>
    </source>
</evidence>
<dbReference type="OrthoDB" id="3627466at2"/>
<gene>
    <name evidence="2" type="ORF">SLUN_03395</name>
</gene>
<keyword evidence="3" id="KW-1185">Reference proteome</keyword>
<proteinExistence type="predicted"/>
<dbReference type="KEGG" id="slk:SLUN_03395"/>
<organism evidence="2 3">
    <name type="scientific">Streptomyces lunaelactis</name>
    <dbReference type="NCBI Taxonomy" id="1535768"/>
    <lineage>
        <taxon>Bacteria</taxon>
        <taxon>Bacillati</taxon>
        <taxon>Actinomycetota</taxon>
        <taxon>Actinomycetes</taxon>
        <taxon>Kitasatosporales</taxon>
        <taxon>Streptomycetaceae</taxon>
        <taxon>Streptomyces</taxon>
    </lineage>
</organism>
<feature type="compositionally biased region" description="Basic and acidic residues" evidence="1">
    <location>
        <begin position="26"/>
        <end position="38"/>
    </location>
</feature>
<evidence type="ECO:0000256" key="1">
    <source>
        <dbReference type="SAM" id="MobiDB-lite"/>
    </source>
</evidence>
<dbReference type="Proteomes" id="UP000244201">
    <property type="component" value="Chromosome"/>
</dbReference>